<dbReference type="InterPro" id="IPR002018">
    <property type="entry name" value="CarbesteraseB"/>
</dbReference>
<dbReference type="PANTHER" id="PTHR11559">
    <property type="entry name" value="CARBOXYLESTERASE"/>
    <property type="match status" value="1"/>
</dbReference>
<comment type="similarity">
    <text evidence="1 3">Belongs to the type-B carboxylesterase/lipase family.</text>
</comment>
<dbReference type="PROSITE" id="PS00122">
    <property type="entry name" value="CARBOXYLESTERASE_B_1"/>
    <property type="match status" value="1"/>
</dbReference>
<dbReference type="Gene3D" id="3.40.50.1820">
    <property type="entry name" value="alpha/beta hydrolase"/>
    <property type="match status" value="1"/>
</dbReference>
<keyword evidence="4" id="KW-0472">Membrane</keyword>
<dbReference type="SUPFAM" id="SSF53474">
    <property type="entry name" value="alpha/beta-Hydrolases"/>
    <property type="match status" value="1"/>
</dbReference>
<dbReference type="InterPro" id="IPR019819">
    <property type="entry name" value="Carboxylesterase_B_CS"/>
</dbReference>
<feature type="domain" description="Carboxylesterase type B" evidence="5">
    <location>
        <begin position="59"/>
        <end position="510"/>
    </location>
</feature>
<keyword evidence="2 3" id="KW-0378">Hydrolase</keyword>
<dbReference type="EMBL" id="NTKD01000008">
    <property type="protein sequence ID" value="PDH40842.1"/>
    <property type="molecule type" value="Genomic_DNA"/>
</dbReference>
<comment type="caution">
    <text evidence="6">The sequence shown here is derived from an EMBL/GenBank/DDBJ whole genome shotgun (WGS) entry which is preliminary data.</text>
</comment>
<evidence type="ECO:0000256" key="3">
    <source>
        <dbReference type="RuleBase" id="RU361235"/>
    </source>
</evidence>
<feature type="transmembrane region" description="Helical" evidence="4">
    <location>
        <begin position="34"/>
        <end position="55"/>
    </location>
</feature>
<accession>A0A2A5WWH7</accession>
<dbReference type="GO" id="GO:0016787">
    <property type="term" value="F:hydrolase activity"/>
    <property type="evidence" value="ECO:0007669"/>
    <property type="project" value="UniProtKB-KW"/>
</dbReference>
<keyword evidence="4" id="KW-1133">Transmembrane helix</keyword>
<evidence type="ECO:0000256" key="1">
    <source>
        <dbReference type="ARBA" id="ARBA00005964"/>
    </source>
</evidence>
<dbReference type="InterPro" id="IPR050309">
    <property type="entry name" value="Type-B_Carboxylest/Lipase"/>
</dbReference>
<sequence length="528" mass="58288">MACCRQADKPVPLMHSAPSNISIGNRVSRSTPSFIARTMLLSVLLMSCALTMAGADMLVTTSGLLSGTQAPGGIVSFKGIRYAQPPTGQHRWQPPRAFRSKRQLTATDYGDRCLQSTRQPATDLSEDCLFLNVWTPSISGQRPVMVSIHGGGFRAGSGNARAHLAGEDIVYVTMNYRLGPLGFFAHQALRQQDANFGLLDIQLALQWIQDNIAAFGGDPNKVTIFGISAGGMAVNLLMASPDTKNLFHGAISQSGYATWALPRSRHAPPASVRGMSQEPAQRAETLSRVLVSSISEERQTPRTLRRLDGQSLVAALQGFQLPIVDGQSIPEEPGIRFVRGQQQPVPYISGGNSFEGSVMPASGISPEDYQRYWGSAFREVAEHYQNDFEVNATQGIRRMFGDHRYLLSARVLTEAMAMIHTPAWRYYIDHADEDQPGTRHGTDGFYLASGPLLPDETTRAMAMRLRTHWLSFVRTGAPGPTWPALDQQGHWYVFDDTDRYAPVLEDKLNMMIEHFYDRTRLSPMSLTQ</sequence>
<dbReference type="Proteomes" id="UP000219327">
    <property type="component" value="Unassembled WGS sequence"/>
</dbReference>
<evidence type="ECO:0000256" key="2">
    <source>
        <dbReference type="ARBA" id="ARBA00022801"/>
    </source>
</evidence>
<dbReference type="EC" id="3.1.1.-" evidence="3"/>
<dbReference type="AlphaFoldDB" id="A0A2A5WWH7"/>
<name>A0A2A5WWH7_9GAMM</name>
<dbReference type="InterPro" id="IPR029058">
    <property type="entry name" value="AB_hydrolase_fold"/>
</dbReference>
<keyword evidence="4" id="KW-0812">Transmembrane</keyword>
<evidence type="ECO:0000313" key="6">
    <source>
        <dbReference type="EMBL" id="PDH40842.1"/>
    </source>
</evidence>
<dbReference type="InterPro" id="IPR019826">
    <property type="entry name" value="Carboxylesterase_B_AS"/>
</dbReference>
<protein>
    <recommendedName>
        <fullName evidence="3">Carboxylic ester hydrolase</fullName>
        <ecNumber evidence="3">3.1.1.-</ecNumber>
    </recommendedName>
</protein>
<evidence type="ECO:0000256" key="4">
    <source>
        <dbReference type="SAM" id="Phobius"/>
    </source>
</evidence>
<evidence type="ECO:0000259" key="5">
    <source>
        <dbReference type="Pfam" id="PF00135"/>
    </source>
</evidence>
<dbReference type="PROSITE" id="PS00941">
    <property type="entry name" value="CARBOXYLESTERASE_B_2"/>
    <property type="match status" value="1"/>
</dbReference>
<gene>
    <name evidence="6" type="ORF">CNE99_02800</name>
</gene>
<proteinExistence type="inferred from homology"/>
<organism evidence="6 7">
    <name type="scientific">OM182 bacterium MED-G24</name>
    <dbReference type="NCBI Taxonomy" id="1986255"/>
    <lineage>
        <taxon>Bacteria</taxon>
        <taxon>Pseudomonadati</taxon>
        <taxon>Pseudomonadota</taxon>
        <taxon>Gammaproteobacteria</taxon>
        <taxon>OMG group</taxon>
        <taxon>OM182 clade</taxon>
    </lineage>
</organism>
<evidence type="ECO:0000313" key="7">
    <source>
        <dbReference type="Proteomes" id="UP000219327"/>
    </source>
</evidence>
<dbReference type="Pfam" id="PF00135">
    <property type="entry name" value="COesterase"/>
    <property type="match status" value="1"/>
</dbReference>
<reference evidence="6 7" key="1">
    <citation type="submission" date="2017-08" db="EMBL/GenBank/DDBJ databases">
        <title>Fine stratification of microbial communities through a metagenomic profile of the photic zone.</title>
        <authorList>
            <person name="Haro-Moreno J.M."/>
            <person name="Lopez-Perez M."/>
            <person name="De La Torre J."/>
            <person name="Picazo A."/>
            <person name="Camacho A."/>
            <person name="Rodriguez-Valera F."/>
        </authorList>
    </citation>
    <scope>NUCLEOTIDE SEQUENCE [LARGE SCALE GENOMIC DNA]</scope>
    <source>
        <strain evidence="6">MED-G24</strain>
    </source>
</reference>